<name>A0A0C9W4H3_SPHS4</name>
<feature type="region of interest" description="Disordered" evidence="1">
    <location>
        <begin position="1"/>
        <end position="122"/>
    </location>
</feature>
<feature type="compositionally biased region" description="Polar residues" evidence="1">
    <location>
        <begin position="55"/>
        <end position="65"/>
    </location>
</feature>
<dbReference type="AlphaFoldDB" id="A0A0C9W4H3"/>
<sequence length="299" mass="33166">MGLPHDPFLLSSPAHPALPDDESNIHPAFRTRQPQTPHTPSSQYTTQSYTFPASAMSNTASSKTLATDEDFEQDEAEPATEQAKQQMTHDNMLEDEEGSDDEEEEEDSDLDDDSDGEDSDLEDADLKGFVDELIKARKLQTPSAHQLYKYAQATYSQLPTERKRNIAMMAILLSTAEIVAANESTKISEEGNQQMKSYVGSVLLSPSVAAYIGNPVFKPTLELLKTNATKLPKNWISEPVTSVMVRRALRTALTQARSEMKKKLLKSREDTWDIAALALSLCGDKVIITAAHWARFAFL</sequence>
<protein>
    <submittedName>
        <fullName evidence="2">Uncharacterized protein</fullName>
    </submittedName>
</protein>
<dbReference type="EMBL" id="KN837104">
    <property type="protein sequence ID" value="KIJ47127.1"/>
    <property type="molecule type" value="Genomic_DNA"/>
</dbReference>
<reference evidence="2 3" key="1">
    <citation type="submission" date="2014-06" db="EMBL/GenBank/DDBJ databases">
        <title>Evolutionary Origins and Diversification of the Mycorrhizal Mutualists.</title>
        <authorList>
            <consortium name="DOE Joint Genome Institute"/>
            <consortium name="Mycorrhizal Genomics Consortium"/>
            <person name="Kohler A."/>
            <person name="Kuo A."/>
            <person name="Nagy L.G."/>
            <person name="Floudas D."/>
            <person name="Copeland A."/>
            <person name="Barry K.W."/>
            <person name="Cichocki N."/>
            <person name="Veneault-Fourrey C."/>
            <person name="LaButti K."/>
            <person name="Lindquist E.A."/>
            <person name="Lipzen A."/>
            <person name="Lundell T."/>
            <person name="Morin E."/>
            <person name="Murat C."/>
            <person name="Riley R."/>
            <person name="Ohm R."/>
            <person name="Sun H."/>
            <person name="Tunlid A."/>
            <person name="Henrissat B."/>
            <person name="Grigoriev I.V."/>
            <person name="Hibbett D.S."/>
            <person name="Martin F."/>
        </authorList>
    </citation>
    <scope>NUCLEOTIDE SEQUENCE [LARGE SCALE GENOMIC DNA]</scope>
    <source>
        <strain evidence="2 3">SS14</strain>
    </source>
</reference>
<dbReference type="Proteomes" id="UP000054279">
    <property type="component" value="Unassembled WGS sequence"/>
</dbReference>
<proteinExistence type="predicted"/>
<feature type="compositionally biased region" description="Acidic residues" evidence="1">
    <location>
        <begin position="67"/>
        <end position="78"/>
    </location>
</feature>
<keyword evidence="3" id="KW-1185">Reference proteome</keyword>
<evidence type="ECO:0000313" key="3">
    <source>
        <dbReference type="Proteomes" id="UP000054279"/>
    </source>
</evidence>
<organism evidence="2 3">
    <name type="scientific">Sphaerobolus stellatus (strain SS14)</name>
    <dbReference type="NCBI Taxonomy" id="990650"/>
    <lineage>
        <taxon>Eukaryota</taxon>
        <taxon>Fungi</taxon>
        <taxon>Dikarya</taxon>
        <taxon>Basidiomycota</taxon>
        <taxon>Agaricomycotina</taxon>
        <taxon>Agaricomycetes</taxon>
        <taxon>Phallomycetidae</taxon>
        <taxon>Geastrales</taxon>
        <taxon>Sphaerobolaceae</taxon>
        <taxon>Sphaerobolus</taxon>
    </lineage>
</organism>
<feature type="compositionally biased region" description="Acidic residues" evidence="1">
    <location>
        <begin position="93"/>
        <end position="122"/>
    </location>
</feature>
<dbReference type="HOGENOM" id="CLU_931180_0_0_1"/>
<gene>
    <name evidence="2" type="ORF">M422DRAFT_778272</name>
</gene>
<accession>A0A0C9W4H3</accession>
<feature type="compositionally biased region" description="Low complexity" evidence="1">
    <location>
        <begin position="30"/>
        <end position="52"/>
    </location>
</feature>
<evidence type="ECO:0000256" key="1">
    <source>
        <dbReference type="SAM" id="MobiDB-lite"/>
    </source>
</evidence>
<evidence type="ECO:0000313" key="2">
    <source>
        <dbReference type="EMBL" id="KIJ47127.1"/>
    </source>
</evidence>